<dbReference type="HOGENOM" id="CLU_363597_0_0_0"/>
<evidence type="ECO:0000256" key="4">
    <source>
        <dbReference type="ARBA" id="ARBA00022692"/>
    </source>
</evidence>
<keyword evidence="6 7" id="KW-0472">Membrane</keyword>
<keyword evidence="10" id="KW-1185">Reference proteome</keyword>
<dbReference type="KEGG" id="caa:Caka_1206"/>
<dbReference type="GO" id="GO:0005886">
    <property type="term" value="C:plasma membrane"/>
    <property type="evidence" value="ECO:0007669"/>
    <property type="project" value="UniProtKB-SubCell"/>
</dbReference>
<comment type="similarity">
    <text evidence="7">Belongs to the binding-protein-dependent transport system permease family.</text>
</comment>
<feature type="transmembrane region" description="Helical" evidence="7">
    <location>
        <begin position="395"/>
        <end position="417"/>
    </location>
</feature>
<reference evidence="9 10" key="1">
    <citation type="journal article" date="2010" name="Stand. Genomic Sci.">
        <title>Complete genome sequence of Coraliomargarita akajimensis type strain (04OKA010-24).</title>
        <authorList>
            <person name="Mavromatis K."/>
            <person name="Abt B."/>
            <person name="Brambilla E."/>
            <person name="Lapidus A."/>
            <person name="Copeland A."/>
            <person name="Deshpande S."/>
            <person name="Nolan M."/>
            <person name="Lucas S."/>
            <person name="Tice H."/>
            <person name="Cheng J.F."/>
            <person name="Han C."/>
            <person name="Detter J.C."/>
            <person name="Woyke T."/>
            <person name="Goodwin L."/>
            <person name="Pitluck S."/>
            <person name="Held B."/>
            <person name="Brettin T."/>
            <person name="Tapia R."/>
            <person name="Ivanova N."/>
            <person name="Mikhailova N."/>
            <person name="Pati A."/>
            <person name="Liolios K."/>
            <person name="Chen A."/>
            <person name="Palaniappan K."/>
            <person name="Land M."/>
            <person name="Hauser L."/>
            <person name="Chang Y.J."/>
            <person name="Jeffries C.D."/>
            <person name="Rohde M."/>
            <person name="Goker M."/>
            <person name="Bristow J."/>
            <person name="Eisen J.A."/>
            <person name="Markowitz V."/>
            <person name="Hugenholtz P."/>
            <person name="Klenk H.P."/>
            <person name="Kyrpides N.C."/>
        </authorList>
    </citation>
    <scope>NUCLEOTIDE SEQUENCE [LARGE SCALE GENOMIC DNA]</scope>
    <source>
        <strain evidence="10">DSM 45221 / IAM 15411 / JCM 23193 / KCTC 12865</strain>
    </source>
</reference>
<dbReference type="SUPFAM" id="SSF161098">
    <property type="entry name" value="MetI-like"/>
    <property type="match status" value="2"/>
</dbReference>
<dbReference type="InterPro" id="IPR000515">
    <property type="entry name" value="MetI-like"/>
</dbReference>
<feature type="transmembrane region" description="Helical" evidence="7">
    <location>
        <begin position="557"/>
        <end position="582"/>
    </location>
</feature>
<evidence type="ECO:0000256" key="5">
    <source>
        <dbReference type="ARBA" id="ARBA00022989"/>
    </source>
</evidence>
<keyword evidence="5 7" id="KW-1133">Transmembrane helix</keyword>
<dbReference type="Pfam" id="PF12911">
    <property type="entry name" value="OppC_N"/>
    <property type="match status" value="1"/>
</dbReference>
<evidence type="ECO:0000313" key="10">
    <source>
        <dbReference type="Proteomes" id="UP000000925"/>
    </source>
</evidence>
<feature type="transmembrane region" description="Helical" evidence="7">
    <location>
        <begin position="267"/>
        <end position="288"/>
    </location>
</feature>
<dbReference type="GO" id="GO:0055085">
    <property type="term" value="P:transmembrane transport"/>
    <property type="evidence" value="ECO:0007669"/>
    <property type="project" value="InterPro"/>
</dbReference>
<accession>D5EIG0</accession>
<feature type="transmembrane region" description="Helical" evidence="7">
    <location>
        <begin position="159"/>
        <end position="180"/>
    </location>
</feature>
<name>D5EIG0_CORAD</name>
<organism evidence="9 10">
    <name type="scientific">Coraliomargarita akajimensis (strain DSM 45221 / IAM 15411 / JCM 23193 / KCTC 12865 / 04OKA010-24)</name>
    <dbReference type="NCBI Taxonomy" id="583355"/>
    <lineage>
        <taxon>Bacteria</taxon>
        <taxon>Pseudomonadati</taxon>
        <taxon>Verrucomicrobiota</taxon>
        <taxon>Opitutia</taxon>
        <taxon>Puniceicoccales</taxon>
        <taxon>Coraliomargaritaceae</taxon>
        <taxon>Coraliomargarita</taxon>
    </lineage>
</organism>
<comment type="subcellular location">
    <subcellularLocation>
        <location evidence="1 7">Cell membrane</location>
        <topology evidence="1 7">Multi-pass membrane protein</topology>
    </subcellularLocation>
</comment>
<dbReference type="Proteomes" id="UP000000925">
    <property type="component" value="Chromosome"/>
</dbReference>
<feature type="domain" description="ABC transmembrane type-1" evidence="8">
    <location>
        <begin position="555"/>
        <end position="754"/>
    </location>
</feature>
<dbReference type="eggNOG" id="COG1173">
    <property type="taxonomic scope" value="Bacteria"/>
</dbReference>
<evidence type="ECO:0000256" key="7">
    <source>
        <dbReference type="RuleBase" id="RU363032"/>
    </source>
</evidence>
<dbReference type="PANTHER" id="PTHR30465:SF0">
    <property type="entry name" value="OLIGOPEPTIDE TRANSPORT SYSTEM PERMEASE PROTEIN APPB"/>
    <property type="match status" value="1"/>
</dbReference>
<keyword evidence="2 7" id="KW-0813">Transport</keyword>
<dbReference type="InterPro" id="IPR045621">
    <property type="entry name" value="BPD_transp_1_N"/>
</dbReference>
<dbReference type="STRING" id="583355.Caka_1206"/>
<feature type="transmembrane region" description="Helical" evidence="7">
    <location>
        <begin position="729"/>
        <end position="753"/>
    </location>
</feature>
<dbReference type="AlphaFoldDB" id="D5EIG0"/>
<dbReference type="Pfam" id="PF19300">
    <property type="entry name" value="BPD_transp_1_N"/>
    <property type="match status" value="1"/>
</dbReference>
<evidence type="ECO:0000259" key="8">
    <source>
        <dbReference type="PROSITE" id="PS50928"/>
    </source>
</evidence>
<dbReference type="RefSeq" id="WP_013042948.1">
    <property type="nucleotide sequence ID" value="NC_014008.1"/>
</dbReference>
<keyword evidence="4 7" id="KW-0812">Transmembrane</keyword>
<gene>
    <name evidence="9" type="ordered locus">Caka_1206</name>
</gene>
<dbReference type="Gene3D" id="1.10.3720.10">
    <property type="entry name" value="MetI-like"/>
    <property type="match status" value="2"/>
</dbReference>
<feature type="domain" description="ABC transmembrane type-1" evidence="8">
    <location>
        <begin position="120"/>
        <end position="330"/>
    </location>
</feature>
<dbReference type="EMBL" id="CP001998">
    <property type="protein sequence ID" value="ADE54226.1"/>
    <property type="molecule type" value="Genomic_DNA"/>
</dbReference>
<sequence>MFAFIIRRLLTMIPLLLVVSLLVSLLMYLAPGDFLTQARAAKDISPEIIAQQERQLGLVNEDGDPTKWFVRYGRWLANVSPVKYGPWIGDDEAGLSFGAPYFGESWTYKVEVLTLLKQRVPATFVLSLTSILFAWSIAIPLGVLAAIYKDSIFDRISALFAYAALSIPEFFLAILAVYFASVTGLFPEGGRSSVESEFYSLGGQVLDYGYHLILPTIVLGLGSVAGMMRVMRANFIDYMRAEFATAARAKGLRERVIMFKHVLRNAINPLITSFGYAFSSLLSGALLVENVMNYPGLGQLIYDALLREDQYVVMAGVIMGVVMLVLGNLLADLLLAWSDPRIRLEGNSNGKSVSSTKGMLVWGILLAILLIEILLESFAPGLLRGIGFVLKYFGILLVAVLALGCVSLVGYIIFTLFRKLFGQVIRRPMGAAALAVLALLYTGALFAPFIAPYPITKQNLSAPYHPPSGFAWKEGSLQVKLYEKAAVGSPEYKEREGVSAPVRFFAKGEAYKLFGCIPMERKLFQIETEDPSARVYLLGSDDTGRDIFSRLLHGSQISLSIGLIGVSITLMMGFFVGSLSGYFGGTFDFVSMRLVELLMSIPGLYLLLALRSALIDPSLSPVQVYLIIVVILAILGWAGTARIIRGMTLSIRNRSFVVAAESMGQSTIKSLVKHILPNVSSYLLVAATLSIPGYILGEAALSFLGLGIVEPSASWGLMLKQSQGNMIVFFMNFWWMLTPGFAIFVTVIAYNVLGDVLRDIVDPKMQGR</sequence>
<evidence type="ECO:0000256" key="2">
    <source>
        <dbReference type="ARBA" id="ARBA00022448"/>
    </source>
</evidence>
<feature type="transmembrane region" description="Helical" evidence="7">
    <location>
        <begin position="311"/>
        <end position="337"/>
    </location>
</feature>
<dbReference type="CDD" id="cd06261">
    <property type="entry name" value="TM_PBP2"/>
    <property type="match status" value="2"/>
</dbReference>
<dbReference type="Pfam" id="PF00528">
    <property type="entry name" value="BPD_transp_1"/>
    <property type="match status" value="2"/>
</dbReference>
<evidence type="ECO:0000313" key="9">
    <source>
        <dbReference type="EMBL" id="ADE54226.1"/>
    </source>
</evidence>
<feature type="transmembrane region" description="Helical" evidence="7">
    <location>
        <begin position="594"/>
        <end position="610"/>
    </location>
</feature>
<feature type="transmembrane region" description="Helical" evidence="7">
    <location>
        <begin position="682"/>
        <end position="709"/>
    </location>
</feature>
<dbReference type="InterPro" id="IPR025966">
    <property type="entry name" value="OppC_N"/>
</dbReference>
<proteinExistence type="inferred from homology"/>
<feature type="transmembrane region" description="Helical" evidence="7">
    <location>
        <begin position="124"/>
        <end position="147"/>
    </location>
</feature>
<evidence type="ECO:0000256" key="3">
    <source>
        <dbReference type="ARBA" id="ARBA00022475"/>
    </source>
</evidence>
<feature type="transmembrane region" description="Helical" evidence="7">
    <location>
        <begin position="622"/>
        <end position="644"/>
    </location>
</feature>
<protein>
    <submittedName>
        <fullName evidence="9">Binding-protein-dependent transport systems inner membrane component</fullName>
    </submittedName>
</protein>
<evidence type="ECO:0000256" key="6">
    <source>
        <dbReference type="ARBA" id="ARBA00023136"/>
    </source>
</evidence>
<dbReference type="PROSITE" id="PS50928">
    <property type="entry name" value="ABC_TM1"/>
    <property type="match status" value="2"/>
</dbReference>
<feature type="transmembrane region" description="Helical" evidence="7">
    <location>
        <begin position="358"/>
        <end position="375"/>
    </location>
</feature>
<feature type="transmembrane region" description="Helical" evidence="7">
    <location>
        <begin position="429"/>
        <end position="451"/>
    </location>
</feature>
<dbReference type="PANTHER" id="PTHR30465">
    <property type="entry name" value="INNER MEMBRANE ABC TRANSPORTER"/>
    <property type="match status" value="1"/>
</dbReference>
<feature type="transmembrane region" description="Helical" evidence="7">
    <location>
        <begin position="12"/>
        <end position="30"/>
    </location>
</feature>
<feature type="transmembrane region" description="Helical" evidence="7">
    <location>
        <begin position="208"/>
        <end position="230"/>
    </location>
</feature>
<dbReference type="InterPro" id="IPR035906">
    <property type="entry name" value="MetI-like_sf"/>
</dbReference>
<dbReference type="eggNOG" id="COG0601">
    <property type="taxonomic scope" value="Bacteria"/>
</dbReference>
<keyword evidence="3" id="KW-1003">Cell membrane</keyword>
<evidence type="ECO:0000256" key="1">
    <source>
        <dbReference type="ARBA" id="ARBA00004651"/>
    </source>
</evidence>